<dbReference type="InterPro" id="IPR017884">
    <property type="entry name" value="SANT_dom"/>
</dbReference>
<accession>A0A0B2UF85</accession>
<keyword evidence="5 13" id="KW-0347">Helicase</keyword>
<keyword evidence="3" id="KW-0547">Nucleotide-binding</keyword>
<organism evidence="13 14">
    <name type="scientific">Ordospora colligata OC4</name>
    <dbReference type="NCBI Taxonomy" id="1354746"/>
    <lineage>
        <taxon>Eukaryota</taxon>
        <taxon>Fungi</taxon>
        <taxon>Fungi incertae sedis</taxon>
        <taxon>Microsporidia</taxon>
        <taxon>Ordosporidae</taxon>
        <taxon>Ordospora</taxon>
    </lineage>
</organism>
<dbReference type="PANTHER" id="PTHR45623">
    <property type="entry name" value="CHROMODOMAIN-HELICASE-DNA-BINDING PROTEIN 3-RELATED-RELATED"/>
    <property type="match status" value="1"/>
</dbReference>
<dbReference type="PROSITE" id="PS51293">
    <property type="entry name" value="SANT"/>
    <property type="match status" value="1"/>
</dbReference>
<dbReference type="SMART" id="SM00487">
    <property type="entry name" value="DEXDc"/>
    <property type="match status" value="1"/>
</dbReference>
<evidence type="ECO:0000256" key="3">
    <source>
        <dbReference type="ARBA" id="ARBA00022741"/>
    </source>
</evidence>
<keyword evidence="4" id="KW-0378">Hydrolase</keyword>
<dbReference type="STRING" id="1354746.A0A0B2UF85"/>
<dbReference type="GO" id="GO:0005524">
    <property type="term" value="F:ATP binding"/>
    <property type="evidence" value="ECO:0007669"/>
    <property type="project" value="UniProtKB-KW"/>
</dbReference>
<dbReference type="EMBL" id="JOKQ01000005">
    <property type="protein sequence ID" value="KHN69716.1"/>
    <property type="molecule type" value="Genomic_DNA"/>
</dbReference>
<dbReference type="FunFam" id="3.40.50.10810:FF:000005">
    <property type="entry name" value="Photoperiod-independent early flowering 1"/>
    <property type="match status" value="1"/>
</dbReference>
<dbReference type="InterPro" id="IPR001650">
    <property type="entry name" value="Helicase_C-like"/>
</dbReference>
<dbReference type="InParanoid" id="A0A0B2UF85"/>
<dbReference type="GO" id="GO:0003677">
    <property type="term" value="F:DNA binding"/>
    <property type="evidence" value="ECO:0007669"/>
    <property type="project" value="UniProtKB-KW"/>
</dbReference>
<dbReference type="InterPro" id="IPR014001">
    <property type="entry name" value="Helicase_ATP-bd"/>
</dbReference>
<evidence type="ECO:0000313" key="14">
    <source>
        <dbReference type="Proteomes" id="UP000031056"/>
    </source>
</evidence>
<comment type="caution">
    <text evidence="13">The sequence shown here is derived from an EMBL/GenBank/DDBJ whole genome shotgun (WGS) entry which is preliminary data.</text>
</comment>
<sequence>MNLDVFKKYRSFIGDNEFFRTFIPGYKEMETGEAELAEPYVFESNPKYIQVELRDYQIEGLNWLVNMHENSINCILADEMGLGKTLQTISFLGYIKYVKKEENRHLVIVPKSTLNNWKREFKRFMPKYKVRVFYSSRKELKQLMKELKNSKWDVCLTTYEMCIGAKSMLSKIEWSYIVIDEAHRIKNEHSLLSKIVRVFPCEHRLLITGTPLQNNVHELWALLNFIVPEIFNDSEKFEAYVVRSDSGESEGIAKIRSVLQLFFLRREKIDVERTLLPKKVVNLYSKLCPMQHEWYKMLLKRDLSPLGGSRDIKGMLMNVVMQLRKCCNHPYLFPGAEPEPYTNEEHIVENSGKMQLLDKLLTNLANKGSRVLIFSQMSMMLDILEDYLVLRDYEYCRIDGSTPYEERVQFIDEFNAEGSKKFVFLLTTRAGGLGINLCTADTVILFDSDWNPQMDLQAQDRAHRIGQKKQVMVFRFISEGTIEEQIVYRSLQKLRLDDILLQGKSKKGAPSQSELIDILASGIEITDSFVKDEEIEEVIKKGEEKTREMDMKLDEFKIGDASEAGLDCYKWEGEDYNIKKIDRFVSSNAESYGRMSRVNLLFAQKPKIIEYQDYQFYPKELKELNEKELRLYKEGKELNEDEQNLRKQLLHQGFDWTKKDFQAYLKAMEVVGKDDVEAIAALVGSRSDVKEYHKVFCERIDELNDAEKIKVMIERSIRRIKKKARIRQILEEGMDVIEMRMKPNMSEYDKFLLKLYKKYIDEPMWQECVAMDVLKAPEFQFDYYVLSRTASDIFKHVNHLVSALIRSFNENNKT</sequence>
<dbReference type="InterPro" id="IPR049730">
    <property type="entry name" value="SNF2/RAD54-like_C"/>
</dbReference>
<dbReference type="Gene3D" id="1.10.10.60">
    <property type="entry name" value="Homeodomain-like"/>
    <property type="match status" value="2"/>
</dbReference>
<feature type="domain" description="Helicase C-terminal" evidence="11">
    <location>
        <begin position="356"/>
        <end position="507"/>
    </location>
</feature>
<dbReference type="RefSeq" id="XP_014563758.1">
    <property type="nucleotide sequence ID" value="XM_014708272.1"/>
</dbReference>
<proteinExistence type="inferred from homology"/>
<dbReference type="AlphaFoldDB" id="A0A0B2UF85"/>
<dbReference type="GO" id="GO:0000785">
    <property type="term" value="C:chromatin"/>
    <property type="evidence" value="ECO:0007669"/>
    <property type="project" value="TreeGrafter"/>
</dbReference>
<evidence type="ECO:0000259" key="11">
    <source>
        <dbReference type="PROSITE" id="PS51194"/>
    </source>
</evidence>
<dbReference type="Gene3D" id="3.40.50.10810">
    <property type="entry name" value="Tandem AAA-ATPase domain"/>
    <property type="match status" value="1"/>
</dbReference>
<comment type="similarity">
    <text evidence="2">Belongs to the SNF2/RAD54 helicase family. SWR1 subfamily.</text>
</comment>
<evidence type="ECO:0000313" key="13">
    <source>
        <dbReference type="EMBL" id="KHN69716.1"/>
    </source>
</evidence>
<dbReference type="PROSITE" id="PS51194">
    <property type="entry name" value="HELICASE_CTER"/>
    <property type="match status" value="1"/>
</dbReference>
<keyword evidence="8" id="KW-0238">DNA-binding</keyword>
<comment type="subcellular location">
    <subcellularLocation>
        <location evidence="1">Nucleus</location>
    </subcellularLocation>
</comment>
<dbReference type="Gene3D" id="1.10.1040.30">
    <property type="entry name" value="ISWI, HAND domain"/>
    <property type="match status" value="1"/>
</dbReference>
<evidence type="ECO:0000259" key="10">
    <source>
        <dbReference type="PROSITE" id="PS51192"/>
    </source>
</evidence>
<dbReference type="PROSITE" id="PS00690">
    <property type="entry name" value="DEAH_ATP_HELICASE"/>
    <property type="match status" value="1"/>
</dbReference>
<dbReference type="GO" id="GO:0004386">
    <property type="term" value="F:helicase activity"/>
    <property type="evidence" value="ECO:0007669"/>
    <property type="project" value="UniProtKB-KW"/>
</dbReference>
<dbReference type="Pfam" id="PF00176">
    <property type="entry name" value="SNF2-rel_dom"/>
    <property type="match status" value="1"/>
</dbReference>
<keyword evidence="14" id="KW-1185">Reference proteome</keyword>
<evidence type="ECO:0000256" key="7">
    <source>
        <dbReference type="ARBA" id="ARBA00022853"/>
    </source>
</evidence>
<gene>
    <name evidence="13" type="ORF">M896_051250</name>
</gene>
<dbReference type="GO" id="GO:0016887">
    <property type="term" value="F:ATP hydrolysis activity"/>
    <property type="evidence" value="ECO:0007669"/>
    <property type="project" value="TreeGrafter"/>
</dbReference>
<dbReference type="GeneID" id="26261778"/>
<dbReference type="PROSITE" id="PS51192">
    <property type="entry name" value="HELICASE_ATP_BIND_1"/>
    <property type="match status" value="1"/>
</dbReference>
<dbReference type="HOGENOM" id="CLU_000315_0_2_1"/>
<dbReference type="InterPro" id="IPR009057">
    <property type="entry name" value="Homeodomain-like_sf"/>
</dbReference>
<dbReference type="InterPro" id="IPR038718">
    <property type="entry name" value="SNF2-like_sf"/>
</dbReference>
<reference evidence="13 14" key="1">
    <citation type="journal article" date="2014" name="MBio">
        <title>The Ordospora colligata genome; evolution of extreme reduction in microsporidia and host-to-parasite horizontal gene transfer.</title>
        <authorList>
            <person name="Pombert J.-F."/>
            <person name="Haag K.L."/>
            <person name="Beidas S."/>
            <person name="Ebert D."/>
            <person name="Keeling P.J."/>
        </authorList>
    </citation>
    <scope>NUCLEOTIDE SEQUENCE [LARGE SCALE GENOMIC DNA]</scope>
    <source>
        <strain evidence="13 14">OC4</strain>
    </source>
</reference>
<dbReference type="VEuPathDB" id="MicrosporidiaDB:M896_051250"/>
<dbReference type="GO" id="GO:0140658">
    <property type="term" value="F:ATP-dependent chromatin remodeler activity"/>
    <property type="evidence" value="ECO:0007669"/>
    <property type="project" value="TreeGrafter"/>
</dbReference>
<dbReference type="SUPFAM" id="SSF101224">
    <property type="entry name" value="HAND domain of the nucleosome remodeling ATPase ISWI"/>
    <property type="match status" value="1"/>
</dbReference>
<dbReference type="SUPFAM" id="SSF46689">
    <property type="entry name" value="Homeodomain-like"/>
    <property type="match status" value="2"/>
</dbReference>
<protein>
    <submittedName>
        <fullName evidence="13">SNF2-like helicase</fullName>
    </submittedName>
</protein>
<dbReference type="InterPro" id="IPR000330">
    <property type="entry name" value="SNF2_N"/>
</dbReference>
<dbReference type="CDD" id="cd18793">
    <property type="entry name" value="SF2_C_SNF"/>
    <property type="match status" value="1"/>
</dbReference>
<evidence type="ECO:0000256" key="2">
    <source>
        <dbReference type="ARBA" id="ARBA00009220"/>
    </source>
</evidence>
<keyword evidence="9" id="KW-0539">Nucleus</keyword>
<keyword evidence="6" id="KW-0067">ATP-binding</keyword>
<dbReference type="Gene3D" id="3.40.50.300">
    <property type="entry name" value="P-loop containing nucleotide triphosphate hydrolases"/>
    <property type="match status" value="1"/>
</dbReference>
<dbReference type="GO" id="GO:0034728">
    <property type="term" value="P:nucleosome organization"/>
    <property type="evidence" value="ECO:0007669"/>
    <property type="project" value="TreeGrafter"/>
</dbReference>
<dbReference type="GO" id="GO:0005634">
    <property type="term" value="C:nucleus"/>
    <property type="evidence" value="ECO:0007669"/>
    <property type="project" value="UniProtKB-SubCell"/>
</dbReference>
<dbReference type="OrthoDB" id="5857104at2759"/>
<dbReference type="Pfam" id="PF00271">
    <property type="entry name" value="Helicase_C"/>
    <property type="match status" value="1"/>
</dbReference>
<keyword evidence="7" id="KW-0156">Chromatin regulator</keyword>
<name>A0A0B2UF85_9MICR</name>
<feature type="domain" description="SANT" evidence="12">
    <location>
        <begin position="651"/>
        <end position="701"/>
    </location>
</feature>
<evidence type="ECO:0000256" key="1">
    <source>
        <dbReference type="ARBA" id="ARBA00004123"/>
    </source>
</evidence>
<evidence type="ECO:0000256" key="6">
    <source>
        <dbReference type="ARBA" id="ARBA00022840"/>
    </source>
</evidence>
<dbReference type="GO" id="GO:0042393">
    <property type="term" value="F:histone binding"/>
    <property type="evidence" value="ECO:0007669"/>
    <property type="project" value="TreeGrafter"/>
</dbReference>
<dbReference type="SUPFAM" id="SSF52540">
    <property type="entry name" value="P-loop containing nucleoside triphosphate hydrolases"/>
    <property type="match status" value="2"/>
</dbReference>
<evidence type="ECO:0000256" key="8">
    <source>
        <dbReference type="ARBA" id="ARBA00023125"/>
    </source>
</evidence>
<evidence type="ECO:0000256" key="5">
    <source>
        <dbReference type="ARBA" id="ARBA00022806"/>
    </source>
</evidence>
<dbReference type="InterPro" id="IPR036306">
    <property type="entry name" value="ISWI_HAND-dom_sf"/>
</dbReference>
<dbReference type="InterPro" id="IPR002464">
    <property type="entry name" value="DNA/RNA_helicase_DEAH_CS"/>
</dbReference>
<dbReference type="SMART" id="SM00490">
    <property type="entry name" value="HELICc"/>
    <property type="match status" value="1"/>
</dbReference>
<dbReference type="Proteomes" id="UP000031056">
    <property type="component" value="Unassembled WGS sequence"/>
</dbReference>
<evidence type="ECO:0000256" key="4">
    <source>
        <dbReference type="ARBA" id="ARBA00022801"/>
    </source>
</evidence>
<dbReference type="InterPro" id="IPR015195">
    <property type="entry name" value="SLIDE"/>
</dbReference>
<dbReference type="Pfam" id="PF09111">
    <property type="entry name" value="SLIDE"/>
    <property type="match status" value="1"/>
</dbReference>
<evidence type="ECO:0000256" key="9">
    <source>
        <dbReference type="ARBA" id="ARBA00023242"/>
    </source>
</evidence>
<dbReference type="PANTHER" id="PTHR45623:SF49">
    <property type="entry name" value="SWI_SNF-RELATED MATRIX-ASSOCIATED ACTIN-DEPENDENT REGULATOR OF CHROMATIN SUBFAMILY A MEMBER 5"/>
    <property type="match status" value="1"/>
</dbReference>
<dbReference type="GO" id="GO:0031491">
    <property type="term" value="F:nucleosome binding"/>
    <property type="evidence" value="ECO:0007669"/>
    <property type="project" value="InterPro"/>
</dbReference>
<feature type="domain" description="Helicase ATP-binding" evidence="10">
    <location>
        <begin position="65"/>
        <end position="229"/>
    </location>
</feature>
<dbReference type="InterPro" id="IPR027417">
    <property type="entry name" value="P-loop_NTPase"/>
</dbReference>
<evidence type="ECO:0000259" key="12">
    <source>
        <dbReference type="PROSITE" id="PS51293"/>
    </source>
</evidence>